<keyword evidence="3" id="KW-1185">Reference proteome</keyword>
<dbReference type="InterPro" id="IPR019635">
    <property type="entry name" value="DUF2500"/>
</dbReference>
<keyword evidence="1" id="KW-1133">Transmembrane helix</keyword>
<dbReference type="STRING" id="1121025.SAMN02745249_00577"/>
<dbReference type="AlphaFoldDB" id="A0A1M4U407"/>
<dbReference type="Gene3D" id="2.40.50.660">
    <property type="match status" value="1"/>
</dbReference>
<dbReference type="RefSeq" id="WP_073296093.1">
    <property type="nucleotide sequence ID" value="NZ_FQUF01000007.1"/>
</dbReference>
<organism evidence="2 3">
    <name type="scientific">Atopostipes suicloacalis DSM 15692</name>
    <dbReference type="NCBI Taxonomy" id="1121025"/>
    <lineage>
        <taxon>Bacteria</taxon>
        <taxon>Bacillati</taxon>
        <taxon>Bacillota</taxon>
        <taxon>Bacilli</taxon>
        <taxon>Lactobacillales</taxon>
        <taxon>Carnobacteriaceae</taxon>
        <taxon>Atopostipes</taxon>
    </lineage>
</organism>
<evidence type="ECO:0008006" key="4">
    <source>
        <dbReference type="Google" id="ProtNLM"/>
    </source>
</evidence>
<keyword evidence="1" id="KW-0812">Transmembrane</keyword>
<gene>
    <name evidence="2" type="ORF">SAMN02745249_00577</name>
</gene>
<dbReference type="Pfam" id="PF10694">
    <property type="entry name" value="DUF2500"/>
    <property type="match status" value="1"/>
</dbReference>
<evidence type="ECO:0000256" key="1">
    <source>
        <dbReference type="SAM" id="Phobius"/>
    </source>
</evidence>
<evidence type="ECO:0000313" key="3">
    <source>
        <dbReference type="Proteomes" id="UP000184128"/>
    </source>
</evidence>
<protein>
    <recommendedName>
        <fullName evidence="4">DUF2500 domain-containing protein</fullName>
    </recommendedName>
</protein>
<accession>A0A1M4U407</accession>
<keyword evidence="1" id="KW-0472">Membrane</keyword>
<dbReference type="EMBL" id="FQUF01000007">
    <property type="protein sequence ID" value="SHE51373.1"/>
    <property type="molecule type" value="Genomic_DNA"/>
</dbReference>
<name>A0A1M4U407_9LACT</name>
<evidence type="ECO:0000313" key="2">
    <source>
        <dbReference type="EMBL" id="SHE51373.1"/>
    </source>
</evidence>
<dbReference type="OrthoDB" id="282886at2"/>
<feature type="transmembrane region" description="Helical" evidence="1">
    <location>
        <begin position="12"/>
        <end position="34"/>
    </location>
</feature>
<proteinExistence type="predicted"/>
<sequence>MDSFPFGGFSSFMFLNVPIIIAIVFVIVIGTFMVRAIQGAKQWRKNNQSPVLSIAAVVITKRSDVHHHSGTSNGISNNSSSITYYITFEVESGDRIEFKVGGKDYGMFVEQDSGILTFQGTRFLDFERKNI</sequence>
<reference evidence="2 3" key="1">
    <citation type="submission" date="2016-11" db="EMBL/GenBank/DDBJ databases">
        <authorList>
            <person name="Jaros S."/>
            <person name="Januszkiewicz K."/>
            <person name="Wedrychowicz H."/>
        </authorList>
    </citation>
    <scope>NUCLEOTIDE SEQUENCE [LARGE SCALE GENOMIC DNA]</scope>
    <source>
        <strain evidence="2 3">DSM 15692</strain>
    </source>
</reference>
<dbReference type="Proteomes" id="UP000184128">
    <property type="component" value="Unassembled WGS sequence"/>
</dbReference>